<dbReference type="AlphaFoldDB" id="A0AAU9IFD9"/>
<dbReference type="Proteomes" id="UP001162131">
    <property type="component" value="Unassembled WGS sequence"/>
</dbReference>
<gene>
    <name evidence="1" type="ORF">BSTOLATCC_MIC5336</name>
</gene>
<accession>A0AAU9IFD9</accession>
<sequence length="341" mass="38958">MESCRASEQNLMQDFMTKLIEFISQTHSCSPLFAASSNSFTKSYSPKPSSIHDSIRVLWENQQTPHKEFEIDLLECIEGCHPLLLERWKFHIIPKRLAADFSKNLTETPKIAGIRALMAASLLLPASEIRNSSISLIIRTASQEGISWDPSILPRDIQYFPSIPFKFETAFNILSVRIEYTTKNIKPRIISQTLGIRPRLTSVDGGDFELKDVFKHQTKSQISLLSTDASPETPRLRSRSRMLSLIESESFYEESEVGFKLIYSDLCTDDYDPSSDEENDTFAEGFFENPFGSLESSNDTRISLYRKQCDKIREVNLFKGSSNSISQVREILTYWANRKTC</sequence>
<reference evidence="1" key="1">
    <citation type="submission" date="2021-09" db="EMBL/GenBank/DDBJ databases">
        <authorList>
            <consortium name="AG Swart"/>
            <person name="Singh M."/>
            <person name="Singh A."/>
            <person name="Seah K."/>
            <person name="Emmerich C."/>
        </authorList>
    </citation>
    <scope>NUCLEOTIDE SEQUENCE</scope>
    <source>
        <strain evidence="1">ATCC30299</strain>
    </source>
</reference>
<evidence type="ECO:0000313" key="1">
    <source>
        <dbReference type="EMBL" id="CAG9312081.1"/>
    </source>
</evidence>
<name>A0AAU9IFD9_9CILI</name>
<comment type="caution">
    <text evidence="1">The sequence shown here is derived from an EMBL/GenBank/DDBJ whole genome shotgun (WGS) entry which is preliminary data.</text>
</comment>
<protein>
    <submittedName>
        <fullName evidence="1">Uncharacterized protein</fullName>
    </submittedName>
</protein>
<organism evidence="1 2">
    <name type="scientific">Blepharisma stoltei</name>
    <dbReference type="NCBI Taxonomy" id="1481888"/>
    <lineage>
        <taxon>Eukaryota</taxon>
        <taxon>Sar</taxon>
        <taxon>Alveolata</taxon>
        <taxon>Ciliophora</taxon>
        <taxon>Postciliodesmatophora</taxon>
        <taxon>Heterotrichea</taxon>
        <taxon>Heterotrichida</taxon>
        <taxon>Blepharismidae</taxon>
        <taxon>Blepharisma</taxon>
    </lineage>
</organism>
<keyword evidence="2" id="KW-1185">Reference proteome</keyword>
<evidence type="ECO:0000313" key="2">
    <source>
        <dbReference type="Proteomes" id="UP001162131"/>
    </source>
</evidence>
<dbReference type="EMBL" id="CAJZBQ010000005">
    <property type="protein sequence ID" value="CAG9312081.1"/>
    <property type="molecule type" value="Genomic_DNA"/>
</dbReference>
<proteinExistence type="predicted"/>